<gene>
    <name evidence="10 12" type="primary">crcB</name>
    <name evidence="10" type="synonym">fluC</name>
    <name evidence="12" type="ORF">V1Y59_01815</name>
</gene>
<feature type="binding site" evidence="10">
    <location>
        <position position="109"/>
    </location>
    <ligand>
        <name>Na(+)</name>
        <dbReference type="ChEBI" id="CHEBI:29101"/>
        <note>structural</note>
    </ligand>
</feature>
<comment type="caution">
    <text evidence="12">The sequence shown here is derived from an EMBL/GenBank/DDBJ whole genome shotgun (WGS) entry which is preliminary data.</text>
</comment>
<comment type="subcellular location">
    <subcellularLocation>
        <location evidence="1 10">Cell membrane</location>
        <topology evidence="1 10">Multi-pass membrane protein</topology>
    </subcellularLocation>
</comment>
<dbReference type="PANTHER" id="PTHR28259:SF1">
    <property type="entry name" value="FLUORIDE EXPORT PROTEIN 1-RELATED"/>
    <property type="match status" value="1"/>
</dbReference>
<keyword evidence="5 10" id="KW-0472">Membrane</keyword>
<evidence type="ECO:0000256" key="8">
    <source>
        <dbReference type="ARBA" id="ARBA00035585"/>
    </source>
</evidence>
<comment type="similarity">
    <text evidence="7 10">Belongs to the fluoride channel Fluc/FEX (TC 1.A.43) family.</text>
</comment>
<keyword evidence="10" id="KW-0915">Sodium</keyword>
<evidence type="ECO:0000313" key="13">
    <source>
        <dbReference type="Proteomes" id="UP001335729"/>
    </source>
</evidence>
<evidence type="ECO:0000256" key="6">
    <source>
        <dbReference type="ARBA" id="ARBA00023303"/>
    </source>
</evidence>
<evidence type="ECO:0000256" key="4">
    <source>
        <dbReference type="ARBA" id="ARBA00022989"/>
    </source>
</evidence>
<dbReference type="Proteomes" id="UP001335729">
    <property type="component" value="Unassembled WGS sequence"/>
</dbReference>
<evidence type="ECO:0000256" key="3">
    <source>
        <dbReference type="ARBA" id="ARBA00022692"/>
    </source>
</evidence>
<keyword evidence="13" id="KW-1185">Reference proteome</keyword>
<comment type="activity regulation">
    <text evidence="10">Na(+) is not transported, but it plays an essential structural role and its presence is essential for fluoride channel function.</text>
</comment>
<evidence type="ECO:0000256" key="7">
    <source>
        <dbReference type="ARBA" id="ARBA00035120"/>
    </source>
</evidence>
<dbReference type="HAMAP" id="MF_00454">
    <property type="entry name" value="FluC"/>
    <property type="match status" value="1"/>
</dbReference>
<dbReference type="InterPro" id="IPR003691">
    <property type="entry name" value="FluC"/>
</dbReference>
<evidence type="ECO:0000256" key="2">
    <source>
        <dbReference type="ARBA" id="ARBA00022475"/>
    </source>
</evidence>
<feature type="transmembrane region" description="Helical" evidence="10">
    <location>
        <begin position="129"/>
        <end position="152"/>
    </location>
</feature>
<feature type="region of interest" description="Disordered" evidence="11">
    <location>
        <begin position="1"/>
        <end position="25"/>
    </location>
</feature>
<evidence type="ECO:0000256" key="11">
    <source>
        <dbReference type="SAM" id="MobiDB-lite"/>
    </source>
</evidence>
<feature type="transmembrane region" description="Helical" evidence="10">
    <location>
        <begin position="65"/>
        <end position="87"/>
    </location>
</feature>
<reference evidence="12 13" key="1">
    <citation type="submission" date="2024-01" db="EMBL/GenBank/DDBJ databases">
        <title>Draft genome sequence of Gordonia sp. PKS22-38.</title>
        <authorList>
            <person name="Suphannarot A."/>
            <person name="Mingma R."/>
        </authorList>
    </citation>
    <scope>NUCLEOTIDE SEQUENCE [LARGE SCALE GENOMIC DNA]</scope>
    <source>
        <strain evidence="12 13">PKS22-38</strain>
    </source>
</reference>
<keyword evidence="10" id="KW-0479">Metal-binding</keyword>
<comment type="function">
    <text evidence="9 10">Fluoride-specific ion channel. Important for reducing fluoride concentration in the cell, thus reducing its toxicity.</text>
</comment>
<dbReference type="PANTHER" id="PTHR28259">
    <property type="entry name" value="FLUORIDE EXPORT PROTEIN 1-RELATED"/>
    <property type="match status" value="1"/>
</dbReference>
<evidence type="ECO:0000313" key="12">
    <source>
        <dbReference type="EMBL" id="MEE4021800.1"/>
    </source>
</evidence>
<evidence type="ECO:0000256" key="5">
    <source>
        <dbReference type="ARBA" id="ARBA00023136"/>
    </source>
</evidence>
<evidence type="ECO:0000256" key="10">
    <source>
        <dbReference type="HAMAP-Rule" id="MF_00454"/>
    </source>
</evidence>
<dbReference type="EMBL" id="JAZDUE010000001">
    <property type="protein sequence ID" value="MEE4021800.1"/>
    <property type="molecule type" value="Genomic_DNA"/>
</dbReference>
<keyword evidence="6 10" id="KW-0407">Ion channel</keyword>
<dbReference type="NCBIfam" id="TIGR00494">
    <property type="entry name" value="crcB"/>
    <property type="match status" value="1"/>
</dbReference>
<comment type="catalytic activity">
    <reaction evidence="8">
        <text>fluoride(in) = fluoride(out)</text>
        <dbReference type="Rhea" id="RHEA:76159"/>
        <dbReference type="ChEBI" id="CHEBI:17051"/>
    </reaction>
    <physiologicalReaction direction="left-to-right" evidence="8">
        <dbReference type="Rhea" id="RHEA:76160"/>
    </physiologicalReaction>
</comment>
<keyword evidence="10" id="KW-0406">Ion transport</keyword>
<keyword evidence="3 10" id="KW-0812">Transmembrane</keyword>
<dbReference type="Pfam" id="PF02537">
    <property type="entry name" value="CRCB"/>
    <property type="match status" value="1"/>
</dbReference>
<keyword evidence="10" id="KW-0813">Transport</keyword>
<accession>A0ABU7MNB7</accession>
<keyword evidence="4 10" id="KW-1133">Transmembrane helix</keyword>
<organism evidence="12 13">
    <name type="scientific">Gordonia prachuapensis</name>
    <dbReference type="NCBI Taxonomy" id="3115651"/>
    <lineage>
        <taxon>Bacteria</taxon>
        <taxon>Bacillati</taxon>
        <taxon>Actinomycetota</taxon>
        <taxon>Actinomycetes</taxon>
        <taxon>Mycobacteriales</taxon>
        <taxon>Gordoniaceae</taxon>
        <taxon>Gordonia</taxon>
    </lineage>
</organism>
<proteinExistence type="inferred from homology"/>
<keyword evidence="2 10" id="KW-1003">Cell membrane</keyword>
<evidence type="ECO:0000256" key="1">
    <source>
        <dbReference type="ARBA" id="ARBA00004651"/>
    </source>
</evidence>
<dbReference type="RefSeq" id="WP_330503107.1">
    <property type="nucleotide sequence ID" value="NZ_JAZDUE010000001.1"/>
</dbReference>
<protein>
    <recommendedName>
        <fullName evidence="10">Fluoride-specific ion channel FluC</fullName>
    </recommendedName>
</protein>
<feature type="compositionally biased region" description="Basic and acidic residues" evidence="11">
    <location>
        <begin position="11"/>
        <end position="25"/>
    </location>
</feature>
<sequence length="167" mass="17683">MGAEDPPDGASRADSHRELPTDPDVVRPLHLRPSAIAWVLVGGACGTGLRYWVEELLPHEDTAWPWGTFLVNFVGAFALGALLEGLARSGEDAGGRRRNRLLLGTGLCGSFTTYSSFALEMSLLTHRDALPVAVGYGIASVCAGVLCAWLGIVAAQAAVRRRPEATT</sequence>
<evidence type="ECO:0000256" key="9">
    <source>
        <dbReference type="ARBA" id="ARBA00049940"/>
    </source>
</evidence>
<feature type="binding site" evidence="10">
    <location>
        <position position="112"/>
    </location>
    <ligand>
        <name>Na(+)</name>
        <dbReference type="ChEBI" id="CHEBI:29101"/>
        <note>structural</note>
    </ligand>
</feature>
<feature type="transmembrane region" description="Helical" evidence="10">
    <location>
        <begin position="99"/>
        <end position="117"/>
    </location>
</feature>
<name>A0ABU7MNB7_9ACTN</name>